<keyword evidence="2" id="KW-1185">Reference proteome</keyword>
<organism evidence="1 2">
    <name type="scientific">Cellulomonas xiejunii</name>
    <dbReference type="NCBI Taxonomy" id="2968083"/>
    <lineage>
        <taxon>Bacteria</taxon>
        <taxon>Bacillati</taxon>
        <taxon>Actinomycetota</taxon>
        <taxon>Actinomycetes</taxon>
        <taxon>Micrococcales</taxon>
        <taxon>Cellulomonadaceae</taxon>
        <taxon>Cellulomonas</taxon>
    </lineage>
</organism>
<accession>A0ABY5KPS1</accession>
<dbReference type="EMBL" id="CP101987">
    <property type="protein sequence ID" value="UUI71080.1"/>
    <property type="molecule type" value="Genomic_DNA"/>
</dbReference>
<sequence length="123" mass="13408">MDDDFRVCRIDLATLVDLQRAAELFGWSTRWTSVDALLSQVAGDSVLLQTFQRQRAADGRSIVRCLLLFAAEDDGVMGGVTTLDVDPARLSHLDRIDADPAVRAAMVDVFVLASGGIAMMPKR</sequence>
<protein>
    <recommendedName>
        <fullName evidence="3">GNAT family N-acetyltransferase</fullName>
    </recommendedName>
</protein>
<reference evidence="1 2" key="1">
    <citation type="submission" date="2022-07" db="EMBL/GenBank/DDBJ databases">
        <title>Novel species in genus cellulomonas.</title>
        <authorList>
            <person name="Ye L."/>
        </authorList>
    </citation>
    <scope>NUCLEOTIDE SEQUENCE [LARGE SCALE GENOMIC DNA]</scope>
    <source>
        <strain evidence="2">zg-B89</strain>
    </source>
</reference>
<dbReference type="RefSeq" id="WP_227576416.1">
    <property type="nucleotide sequence ID" value="NZ_CP101987.1"/>
</dbReference>
<name>A0ABY5KPS1_9CELL</name>
<evidence type="ECO:0008006" key="3">
    <source>
        <dbReference type="Google" id="ProtNLM"/>
    </source>
</evidence>
<dbReference type="Proteomes" id="UP001316384">
    <property type="component" value="Chromosome"/>
</dbReference>
<evidence type="ECO:0000313" key="2">
    <source>
        <dbReference type="Proteomes" id="UP001316384"/>
    </source>
</evidence>
<gene>
    <name evidence="1" type="ORF">NP048_14960</name>
</gene>
<proteinExistence type="predicted"/>
<evidence type="ECO:0000313" key="1">
    <source>
        <dbReference type="EMBL" id="UUI71080.1"/>
    </source>
</evidence>